<accession>A0AAU9MM32</accession>
<dbReference type="PANTHER" id="PTHR10218">
    <property type="entry name" value="GTP-BINDING PROTEIN ALPHA SUBUNIT"/>
    <property type="match status" value="1"/>
</dbReference>
<dbReference type="InterPro" id="IPR001019">
    <property type="entry name" value="Gprotein_alpha_su"/>
</dbReference>
<keyword evidence="6" id="KW-1185">Reference proteome</keyword>
<evidence type="ECO:0000256" key="3">
    <source>
        <dbReference type="ARBA" id="ARBA00023224"/>
    </source>
</evidence>
<dbReference type="PANTHER" id="PTHR10218:SF334">
    <property type="entry name" value="EXTRA-LARGE GUANINE NUCLEOTIDE-BINDING PROTEIN 3"/>
    <property type="match status" value="1"/>
</dbReference>
<keyword evidence="4" id="KW-0479">Metal-binding</keyword>
<dbReference type="GO" id="GO:0003924">
    <property type="term" value="F:GTPase activity"/>
    <property type="evidence" value="ECO:0007669"/>
    <property type="project" value="InterPro"/>
</dbReference>
<evidence type="ECO:0000256" key="4">
    <source>
        <dbReference type="PIRSR" id="PIRSR601019-2"/>
    </source>
</evidence>
<sequence length="72" mass="8294">MPQGQPQIKRDEASNYTTVPNYFEPQKIQKLLLLGLEGSGTSTIFKQAKFLYGNRFSDEELQNIKLMIKSNR</sequence>
<evidence type="ECO:0000313" key="6">
    <source>
        <dbReference type="Proteomes" id="UP001157418"/>
    </source>
</evidence>
<keyword evidence="3" id="KW-0807">Transducer</keyword>
<dbReference type="GO" id="GO:0005737">
    <property type="term" value="C:cytoplasm"/>
    <property type="evidence" value="ECO:0007669"/>
    <property type="project" value="TreeGrafter"/>
</dbReference>
<dbReference type="Gene3D" id="3.40.50.300">
    <property type="entry name" value="P-loop containing nucleotide triphosphate hydrolases"/>
    <property type="match status" value="1"/>
</dbReference>
<keyword evidence="2" id="KW-0342">GTP-binding</keyword>
<dbReference type="Proteomes" id="UP001157418">
    <property type="component" value="Unassembled WGS sequence"/>
</dbReference>
<dbReference type="InterPro" id="IPR011025">
    <property type="entry name" value="GproteinA_insert"/>
</dbReference>
<dbReference type="GO" id="GO:0031683">
    <property type="term" value="F:G-protein beta/gamma-subunit complex binding"/>
    <property type="evidence" value="ECO:0007669"/>
    <property type="project" value="InterPro"/>
</dbReference>
<evidence type="ECO:0000313" key="5">
    <source>
        <dbReference type="EMBL" id="CAH1427617.1"/>
    </source>
</evidence>
<dbReference type="GO" id="GO:0005834">
    <property type="term" value="C:heterotrimeric G-protein complex"/>
    <property type="evidence" value="ECO:0007669"/>
    <property type="project" value="TreeGrafter"/>
</dbReference>
<dbReference type="AlphaFoldDB" id="A0AAU9MM32"/>
<keyword evidence="4" id="KW-0460">Magnesium</keyword>
<organism evidence="5 6">
    <name type="scientific">Lactuca virosa</name>
    <dbReference type="NCBI Taxonomy" id="75947"/>
    <lineage>
        <taxon>Eukaryota</taxon>
        <taxon>Viridiplantae</taxon>
        <taxon>Streptophyta</taxon>
        <taxon>Embryophyta</taxon>
        <taxon>Tracheophyta</taxon>
        <taxon>Spermatophyta</taxon>
        <taxon>Magnoliopsida</taxon>
        <taxon>eudicotyledons</taxon>
        <taxon>Gunneridae</taxon>
        <taxon>Pentapetalae</taxon>
        <taxon>asterids</taxon>
        <taxon>campanulids</taxon>
        <taxon>Asterales</taxon>
        <taxon>Asteraceae</taxon>
        <taxon>Cichorioideae</taxon>
        <taxon>Cichorieae</taxon>
        <taxon>Lactucinae</taxon>
        <taxon>Lactuca</taxon>
    </lineage>
</organism>
<keyword evidence="1" id="KW-0547">Nucleotide-binding</keyword>
<dbReference type="GO" id="GO:0007188">
    <property type="term" value="P:adenylate cyclase-modulating G protein-coupled receptor signaling pathway"/>
    <property type="evidence" value="ECO:0007669"/>
    <property type="project" value="TreeGrafter"/>
</dbReference>
<comment type="caution">
    <text evidence="5">The sequence shown here is derived from an EMBL/GenBank/DDBJ whole genome shotgun (WGS) entry which is preliminary data.</text>
</comment>
<dbReference type="Gene3D" id="1.10.400.10">
    <property type="entry name" value="GI Alpha 1, domain 2-like"/>
    <property type="match status" value="1"/>
</dbReference>
<protein>
    <submittedName>
        <fullName evidence="5">Uncharacterized protein</fullName>
    </submittedName>
</protein>
<evidence type="ECO:0000256" key="1">
    <source>
        <dbReference type="ARBA" id="ARBA00022741"/>
    </source>
</evidence>
<proteinExistence type="predicted"/>
<evidence type="ECO:0000256" key="2">
    <source>
        <dbReference type="ARBA" id="ARBA00023134"/>
    </source>
</evidence>
<dbReference type="EMBL" id="CAKMRJ010002223">
    <property type="protein sequence ID" value="CAH1427617.1"/>
    <property type="molecule type" value="Genomic_DNA"/>
</dbReference>
<gene>
    <name evidence="5" type="ORF">LVIROSA_LOCUS14610</name>
</gene>
<dbReference type="GO" id="GO:0005525">
    <property type="term" value="F:GTP binding"/>
    <property type="evidence" value="ECO:0007669"/>
    <property type="project" value="UniProtKB-KW"/>
</dbReference>
<feature type="binding site" evidence="4">
    <location>
        <position position="42"/>
    </location>
    <ligand>
        <name>Mg(2+)</name>
        <dbReference type="ChEBI" id="CHEBI:18420"/>
    </ligand>
</feature>
<reference evidence="5 6" key="1">
    <citation type="submission" date="2022-01" db="EMBL/GenBank/DDBJ databases">
        <authorList>
            <person name="Xiong W."/>
            <person name="Schranz E."/>
        </authorList>
    </citation>
    <scope>NUCLEOTIDE SEQUENCE [LARGE SCALE GENOMIC DNA]</scope>
</reference>
<name>A0AAU9MM32_9ASTR</name>
<dbReference type="GO" id="GO:0046872">
    <property type="term" value="F:metal ion binding"/>
    <property type="evidence" value="ECO:0007669"/>
    <property type="project" value="UniProtKB-KW"/>
</dbReference>
<dbReference type="GO" id="GO:0001664">
    <property type="term" value="F:G protein-coupled receptor binding"/>
    <property type="evidence" value="ECO:0007669"/>
    <property type="project" value="TreeGrafter"/>
</dbReference>
<dbReference type="InterPro" id="IPR027417">
    <property type="entry name" value="P-loop_NTPase"/>
</dbReference>